<sequence length="117" mass="12532">GSGANVVMDITSMSTLAVKQAFEMVSFGGTVLLAGLKNEAPVEIITDRIVLNAITVKSGTGSTEQSMQTAVKLLNEGRVPTDVLLGEVLSLDDFGEAMALLKREHPQREAIRVTLRY</sequence>
<evidence type="ECO:0000313" key="2">
    <source>
        <dbReference type="EMBL" id="GAG12128.1"/>
    </source>
</evidence>
<protein>
    <recommendedName>
        <fullName evidence="3">Alcohol dehydrogenase-like C-terminal domain-containing protein</fullName>
    </recommendedName>
</protein>
<dbReference type="AlphaFoldDB" id="X0VI21"/>
<dbReference type="Gene3D" id="3.90.180.10">
    <property type="entry name" value="Medium-chain alcohol dehydrogenases, catalytic domain"/>
    <property type="match status" value="1"/>
</dbReference>
<comment type="caution">
    <text evidence="2">The sequence shown here is derived from an EMBL/GenBank/DDBJ whole genome shotgun (WGS) entry which is preliminary data.</text>
</comment>
<dbReference type="PANTHER" id="PTHR43401">
    <property type="entry name" value="L-THREONINE 3-DEHYDROGENASE"/>
    <property type="match status" value="1"/>
</dbReference>
<keyword evidence="1" id="KW-0560">Oxidoreductase</keyword>
<dbReference type="Gene3D" id="3.40.50.720">
    <property type="entry name" value="NAD(P)-binding Rossmann-like Domain"/>
    <property type="match status" value="1"/>
</dbReference>
<name>X0VI21_9ZZZZ</name>
<dbReference type="InterPro" id="IPR036291">
    <property type="entry name" value="NAD(P)-bd_dom_sf"/>
</dbReference>
<dbReference type="GO" id="GO:0016491">
    <property type="term" value="F:oxidoreductase activity"/>
    <property type="evidence" value="ECO:0007669"/>
    <property type="project" value="UniProtKB-KW"/>
</dbReference>
<dbReference type="InterPro" id="IPR050129">
    <property type="entry name" value="Zn_alcohol_dh"/>
</dbReference>
<evidence type="ECO:0008006" key="3">
    <source>
        <dbReference type="Google" id="ProtNLM"/>
    </source>
</evidence>
<organism evidence="2">
    <name type="scientific">marine sediment metagenome</name>
    <dbReference type="NCBI Taxonomy" id="412755"/>
    <lineage>
        <taxon>unclassified sequences</taxon>
        <taxon>metagenomes</taxon>
        <taxon>ecological metagenomes</taxon>
    </lineage>
</organism>
<proteinExistence type="predicted"/>
<evidence type="ECO:0000256" key="1">
    <source>
        <dbReference type="ARBA" id="ARBA00023002"/>
    </source>
</evidence>
<dbReference type="SUPFAM" id="SSF51735">
    <property type="entry name" value="NAD(P)-binding Rossmann-fold domains"/>
    <property type="match status" value="1"/>
</dbReference>
<dbReference type="PANTHER" id="PTHR43401:SF2">
    <property type="entry name" value="L-THREONINE 3-DEHYDROGENASE"/>
    <property type="match status" value="1"/>
</dbReference>
<dbReference type="EMBL" id="BARS01022192">
    <property type="protein sequence ID" value="GAG12128.1"/>
    <property type="molecule type" value="Genomic_DNA"/>
</dbReference>
<accession>X0VI21</accession>
<feature type="non-terminal residue" evidence="2">
    <location>
        <position position="1"/>
    </location>
</feature>
<gene>
    <name evidence="2" type="ORF">S01H1_35506</name>
</gene>
<reference evidence="2" key="1">
    <citation type="journal article" date="2014" name="Front. Microbiol.">
        <title>High frequency of phylogenetically diverse reductive dehalogenase-homologous genes in deep subseafloor sedimentary metagenomes.</title>
        <authorList>
            <person name="Kawai M."/>
            <person name="Futagami T."/>
            <person name="Toyoda A."/>
            <person name="Takaki Y."/>
            <person name="Nishi S."/>
            <person name="Hori S."/>
            <person name="Arai W."/>
            <person name="Tsubouchi T."/>
            <person name="Morono Y."/>
            <person name="Uchiyama I."/>
            <person name="Ito T."/>
            <person name="Fujiyama A."/>
            <person name="Inagaki F."/>
            <person name="Takami H."/>
        </authorList>
    </citation>
    <scope>NUCLEOTIDE SEQUENCE</scope>
    <source>
        <strain evidence="2">Expedition CK06-06</strain>
    </source>
</reference>